<dbReference type="GO" id="GO:0016853">
    <property type="term" value="F:isomerase activity"/>
    <property type="evidence" value="ECO:0007669"/>
    <property type="project" value="UniProtKB-KW"/>
</dbReference>
<keyword evidence="4" id="KW-1185">Reference proteome</keyword>
<proteinExistence type="inferred from homology"/>
<sequence>MNVLLIAGARPNFMKIAPIYRASLDYPSVACSIVHTGQHYDKEMSGTFFAELEIPEPRYSLNVGSGSHAEQTAAIMVAFEEVCLQESPDLVLVVGDVNSTLACSIVAKKCGVAVAHVEAGLRSFDLAMPEEINRMVTDAISDSFFVTEESGVENLLREGKQPERIHAVGHVMIDNLLRQVKLLEGIDLSSFDSHRLKKEAGTYLFLTLHRPSNVDSRETFAGIAEAINELARQRTIFFPVHPRTRNMMSAHGIELSDKVVLLPPLGYREALFLWKDAEAVLTDSGGLQEETTALGVPCVTIRENTERPVTVEIGTNVLAGTAPEKILAGYRLSLEKRGRARVPQLWDGRAAERIWQVLAGEGR</sequence>
<dbReference type="InterPro" id="IPR003331">
    <property type="entry name" value="UDP_GlcNAc_Epimerase_2_dom"/>
</dbReference>
<name>B5EF81_CITBB</name>
<accession>B5EF81</accession>
<evidence type="ECO:0000313" key="4">
    <source>
        <dbReference type="Proteomes" id="UP000008825"/>
    </source>
</evidence>
<evidence type="ECO:0000256" key="1">
    <source>
        <dbReference type="RuleBase" id="RU003513"/>
    </source>
</evidence>
<reference evidence="3 4" key="1">
    <citation type="submission" date="2008-07" db="EMBL/GenBank/DDBJ databases">
        <title>Complete sequence of Geobacter bemidjiensis BEM.</title>
        <authorList>
            <consortium name="US DOE Joint Genome Institute"/>
            <person name="Lucas S."/>
            <person name="Copeland A."/>
            <person name="Lapidus A."/>
            <person name="Glavina del Rio T."/>
            <person name="Dalin E."/>
            <person name="Tice H."/>
            <person name="Bruce D."/>
            <person name="Goodwin L."/>
            <person name="Pitluck S."/>
            <person name="Kiss H."/>
            <person name="Brettin T."/>
            <person name="Detter J.C."/>
            <person name="Han C."/>
            <person name="Kuske C.R."/>
            <person name="Schmutz J."/>
            <person name="Larimer F."/>
            <person name="Land M."/>
            <person name="Hauser L."/>
            <person name="Kyrpides N."/>
            <person name="Lykidis A."/>
            <person name="Lovley D."/>
            <person name="Richardson P."/>
        </authorList>
    </citation>
    <scope>NUCLEOTIDE SEQUENCE [LARGE SCALE GENOMIC DNA]</scope>
    <source>
        <strain evidence="4">ATCC BAA-1014 / DSM 16622 / JCM 12645 / Bem</strain>
    </source>
</reference>
<dbReference type="HOGENOM" id="CLU_041674_0_1_7"/>
<dbReference type="Pfam" id="PF02350">
    <property type="entry name" value="Epimerase_2"/>
    <property type="match status" value="1"/>
</dbReference>
<dbReference type="EMBL" id="CP001124">
    <property type="protein sequence ID" value="ACH39390.1"/>
    <property type="molecule type" value="Genomic_DNA"/>
</dbReference>
<dbReference type="Gene3D" id="3.40.50.2000">
    <property type="entry name" value="Glycogen Phosphorylase B"/>
    <property type="match status" value="2"/>
</dbReference>
<dbReference type="InterPro" id="IPR029767">
    <property type="entry name" value="WecB-like"/>
</dbReference>
<organism evidence="3 4">
    <name type="scientific">Citrifermentans bemidjiense (strain ATCC BAA-1014 / DSM 16622 / JCM 12645 / Bem)</name>
    <name type="common">Geobacter bemidjiensis</name>
    <dbReference type="NCBI Taxonomy" id="404380"/>
    <lineage>
        <taxon>Bacteria</taxon>
        <taxon>Pseudomonadati</taxon>
        <taxon>Thermodesulfobacteriota</taxon>
        <taxon>Desulfuromonadia</taxon>
        <taxon>Geobacterales</taxon>
        <taxon>Geobacteraceae</taxon>
        <taxon>Citrifermentans</taxon>
    </lineage>
</organism>
<dbReference type="KEGG" id="gbm:Gbem_2378"/>
<dbReference type="NCBIfam" id="TIGR00236">
    <property type="entry name" value="wecB"/>
    <property type="match status" value="1"/>
</dbReference>
<dbReference type="AlphaFoldDB" id="B5EF81"/>
<protein>
    <submittedName>
        <fullName evidence="3">UDP-N-acetylglucosamine 2-epimerase</fullName>
    </submittedName>
</protein>
<dbReference type="RefSeq" id="WP_012530811.1">
    <property type="nucleotide sequence ID" value="NC_011146.1"/>
</dbReference>
<reference evidence="3 4" key="2">
    <citation type="journal article" date="2010" name="BMC Genomics">
        <title>The genome of Geobacter bemidjiensis, exemplar for the subsurface clade of Geobacter species that predominate in Fe(III)-reducing subsurface environments.</title>
        <authorList>
            <person name="Aklujkar M."/>
            <person name="Young N.D."/>
            <person name="Holmes D."/>
            <person name="Chavan M."/>
            <person name="Risso C."/>
            <person name="Kiss H.E."/>
            <person name="Han C.S."/>
            <person name="Land M.L."/>
            <person name="Lovley D.R."/>
        </authorList>
    </citation>
    <scope>NUCLEOTIDE SEQUENCE [LARGE SCALE GENOMIC DNA]</scope>
    <source>
        <strain evidence="4">ATCC BAA-1014 / DSM 16622 / JCM 12645 / Bem</strain>
    </source>
</reference>
<dbReference type="CDD" id="cd03786">
    <property type="entry name" value="GTB_UDP-GlcNAc_2-Epimerase"/>
    <property type="match status" value="1"/>
</dbReference>
<keyword evidence="1" id="KW-0413">Isomerase</keyword>
<dbReference type="STRING" id="404380.Gbem_2378"/>
<dbReference type="PANTHER" id="PTHR43174:SF1">
    <property type="entry name" value="UDP-N-ACETYLGLUCOSAMINE 2-EPIMERASE"/>
    <property type="match status" value="1"/>
</dbReference>
<dbReference type="SUPFAM" id="SSF53756">
    <property type="entry name" value="UDP-Glycosyltransferase/glycogen phosphorylase"/>
    <property type="match status" value="1"/>
</dbReference>
<evidence type="ECO:0000259" key="2">
    <source>
        <dbReference type="Pfam" id="PF02350"/>
    </source>
</evidence>
<gene>
    <name evidence="3" type="ordered locus">Gbem_2378</name>
</gene>
<dbReference type="eggNOG" id="COG0381">
    <property type="taxonomic scope" value="Bacteria"/>
</dbReference>
<feature type="domain" description="UDP-N-acetylglucosamine 2-epimerase" evidence="2">
    <location>
        <begin position="27"/>
        <end position="358"/>
    </location>
</feature>
<evidence type="ECO:0000313" key="3">
    <source>
        <dbReference type="EMBL" id="ACH39390.1"/>
    </source>
</evidence>
<dbReference type="OrthoDB" id="9803238at2"/>
<dbReference type="PANTHER" id="PTHR43174">
    <property type="entry name" value="UDP-N-ACETYLGLUCOSAMINE 2-EPIMERASE"/>
    <property type="match status" value="1"/>
</dbReference>
<dbReference type="Proteomes" id="UP000008825">
    <property type="component" value="Chromosome"/>
</dbReference>
<comment type="similarity">
    <text evidence="1">Belongs to the UDP-N-acetylglucosamine 2-epimerase family.</text>
</comment>